<keyword evidence="5 10" id="KW-0995">Kinetochore</keyword>
<evidence type="ECO:0000256" key="10">
    <source>
        <dbReference type="RuleBase" id="RU368072"/>
    </source>
</evidence>
<reference evidence="14" key="1">
    <citation type="submission" date="2015-12" db="EMBL/GenBank/DDBJ databases">
        <title>De novo transcriptome assembly of four potential Pierce s Disease insect vectors from Arizona vineyards.</title>
        <authorList>
            <person name="Tassone E.E."/>
        </authorList>
    </citation>
    <scope>NUCLEOTIDE SEQUENCE</scope>
</reference>
<comment type="similarity">
    <text evidence="1 10">Belongs to the NDC80/HEC1 family.</text>
</comment>
<evidence type="ECO:0000256" key="1">
    <source>
        <dbReference type="ARBA" id="ARBA00007050"/>
    </source>
</evidence>
<feature type="region of interest" description="Disordered" evidence="12">
    <location>
        <begin position="60"/>
        <end position="86"/>
    </location>
</feature>
<dbReference type="Pfam" id="PF03801">
    <property type="entry name" value="Ndc80_HEC"/>
    <property type="match status" value="1"/>
</dbReference>
<feature type="coiled-coil region" evidence="11">
    <location>
        <begin position="319"/>
        <end position="360"/>
    </location>
</feature>
<keyword evidence="7 10" id="KW-0539">Nucleus</keyword>
<evidence type="ECO:0000256" key="5">
    <source>
        <dbReference type="ARBA" id="ARBA00022838"/>
    </source>
</evidence>
<feature type="domain" description="Kinetochore protein Ndc80 CH" evidence="13">
    <location>
        <begin position="120"/>
        <end position="249"/>
    </location>
</feature>
<evidence type="ECO:0000256" key="6">
    <source>
        <dbReference type="ARBA" id="ARBA00023054"/>
    </source>
</evidence>
<comment type="subcellular location">
    <subcellularLocation>
        <location evidence="10">Chromosome</location>
        <location evidence="10">Centromere</location>
        <location evidence="10">Kinetochore</location>
    </subcellularLocation>
    <subcellularLocation>
        <location evidence="10">Nucleus</location>
    </subcellularLocation>
</comment>
<keyword evidence="4 10" id="KW-0498">Mitosis</keyword>
<feature type="compositionally biased region" description="Polar residues" evidence="12">
    <location>
        <begin position="60"/>
        <end position="70"/>
    </location>
</feature>
<sequence length="661" mass="76953">MRRTSSLGRRSSTQTTQPLRNTCSINDGSSRDDPRKKKSMILQPGFSRSKSIELNYNVNKESSSHNNDFGSNKKAPPSSLKRSHSQSNMNVLMTPVNSGYVLNENLPTGVTRPDRRHTESARMSSLGGTKSIRKDPRPLADKGHISSATSKIISFFASMPDSHKLFDGKISISQLTQQKFADLVSYLLNSLGYRYQITKVNYRDELPAIMKKLGYRGKVEKSWLLTVNAPHSFQHVVGLLEWLVTLVQYDIEVDVEDLMYPCDELKESSFEDDELDFKLIIPYLASYGDTSSSRQEDASFKRDELFLKDMWAKYDIGDLDDLENMYEELKSEVRLESNMINAEFQKIQDLKEKINILKLDKNANIEFIQKTKLHIEKINQTFEVLLDREKVLQKNVERKRNEKEMYRSQLMDQKEQMIDIKQFEEDKLSLQRAIYQVQEEIKQIENSLFSEDLLVASNRKKVDNAILEYNKRITENRVHEPRLKDMELSYNILSKEAEGVKQNIETLLETFSLEYKLEIENLEINEEDVKKKIDKITEELAEIGDENERVKKEKNNEENYLIEKKKYIQTKRKELKDEIANSQSKLQLMKKELDDMTVIGDQEELERINSEIKQMEQQLLIAEEIGKKELQKVIIVAEKTRNTICEHENKLLDKLNTIDAL</sequence>
<feature type="coiled-coil region" evidence="11">
    <location>
        <begin position="389"/>
        <end position="447"/>
    </location>
</feature>
<comment type="subunit">
    <text evidence="10">Component of the NDC80 complex.</text>
</comment>
<feature type="compositionally biased region" description="Low complexity" evidence="12">
    <location>
        <begin position="1"/>
        <end position="16"/>
    </location>
</feature>
<evidence type="ECO:0000256" key="9">
    <source>
        <dbReference type="ARBA" id="ARBA00023328"/>
    </source>
</evidence>
<dbReference type="InterPro" id="IPR005550">
    <property type="entry name" value="Kinetochore_Ndc80"/>
</dbReference>
<evidence type="ECO:0000256" key="4">
    <source>
        <dbReference type="ARBA" id="ARBA00022776"/>
    </source>
</evidence>
<dbReference type="EMBL" id="GEDC01005121">
    <property type="protein sequence ID" value="JAS32177.1"/>
    <property type="molecule type" value="Transcribed_RNA"/>
</dbReference>
<dbReference type="PANTHER" id="PTHR10643">
    <property type="entry name" value="KINETOCHORE PROTEIN NDC80"/>
    <property type="match status" value="1"/>
</dbReference>
<protein>
    <recommendedName>
        <fullName evidence="10">Kinetochore protein NDC80</fullName>
    </recommendedName>
</protein>
<keyword evidence="6 11" id="KW-0175">Coiled coil</keyword>
<dbReference type="PANTHER" id="PTHR10643:SF2">
    <property type="entry name" value="KINETOCHORE PROTEIN NDC80 HOMOLOG"/>
    <property type="match status" value="1"/>
</dbReference>
<dbReference type="InterPro" id="IPR038273">
    <property type="entry name" value="Ndc80_sf"/>
</dbReference>
<feature type="region of interest" description="Disordered" evidence="12">
    <location>
        <begin position="106"/>
        <end position="143"/>
    </location>
</feature>
<gene>
    <name evidence="14" type="ORF">g.3627</name>
</gene>
<dbReference type="Gene3D" id="1.10.418.30">
    <property type="entry name" value="Ncd80 complex, Ncd80 subunit"/>
    <property type="match status" value="1"/>
</dbReference>
<feature type="coiled-coil region" evidence="11">
    <location>
        <begin position="483"/>
        <end position="625"/>
    </location>
</feature>
<keyword evidence="8 10" id="KW-0131">Cell cycle</keyword>
<evidence type="ECO:0000256" key="7">
    <source>
        <dbReference type="ARBA" id="ARBA00023242"/>
    </source>
</evidence>
<evidence type="ECO:0000313" key="14">
    <source>
        <dbReference type="EMBL" id="JAS32177.1"/>
    </source>
</evidence>
<evidence type="ECO:0000259" key="13">
    <source>
        <dbReference type="Pfam" id="PF03801"/>
    </source>
</evidence>
<name>A0A1B6E2Q5_9HEMI</name>
<evidence type="ECO:0000256" key="3">
    <source>
        <dbReference type="ARBA" id="ARBA00022618"/>
    </source>
</evidence>
<dbReference type="AlphaFoldDB" id="A0A1B6E2Q5"/>
<accession>A0A1B6E2Q5</accession>
<keyword evidence="9 10" id="KW-0137">Centromere</keyword>
<organism evidence="14">
    <name type="scientific">Clastoptera arizonana</name>
    <name type="common">Arizona spittle bug</name>
    <dbReference type="NCBI Taxonomy" id="38151"/>
    <lineage>
        <taxon>Eukaryota</taxon>
        <taxon>Metazoa</taxon>
        <taxon>Ecdysozoa</taxon>
        <taxon>Arthropoda</taxon>
        <taxon>Hexapoda</taxon>
        <taxon>Insecta</taxon>
        <taxon>Pterygota</taxon>
        <taxon>Neoptera</taxon>
        <taxon>Paraneoptera</taxon>
        <taxon>Hemiptera</taxon>
        <taxon>Auchenorrhyncha</taxon>
        <taxon>Cercopoidea</taxon>
        <taxon>Clastopteridae</taxon>
        <taxon>Clastoptera</taxon>
    </lineage>
</organism>
<feature type="compositionally biased region" description="Polar residues" evidence="12">
    <location>
        <begin position="17"/>
        <end position="28"/>
    </location>
</feature>
<dbReference type="InterPro" id="IPR055260">
    <property type="entry name" value="Ndc80_CH"/>
</dbReference>
<dbReference type="GO" id="GO:0051315">
    <property type="term" value="P:attachment of mitotic spindle microtubules to kinetochore"/>
    <property type="evidence" value="ECO:0007669"/>
    <property type="project" value="UniProtKB-UniRule"/>
</dbReference>
<evidence type="ECO:0000256" key="8">
    <source>
        <dbReference type="ARBA" id="ARBA00023306"/>
    </source>
</evidence>
<keyword evidence="3 10" id="KW-0132">Cell division</keyword>
<dbReference type="GO" id="GO:0005634">
    <property type="term" value="C:nucleus"/>
    <property type="evidence" value="ECO:0007669"/>
    <property type="project" value="UniProtKB-SubCell"/>
</dbReference>
<evidence type="ECO:0000256" key="12">
    <source>
        <dbReference type="SAM" id="MobiDB-lite"/>
    </source>
</evidence>
<keyword evidence="2 10" id="KW-0158">Chromosome</keyword>
<dbReference type="GO" id="GO:0031262">
    <property type="term" value="C:Ndc80 complex"/>
    <property type="evidence" value="ECO:0007669"/>
    <property type="project" value="UniProtKB-UniRule"/>
</dbReference>
<feature type="region of interest" description="Disordered" evidence="12">
    <location>
        <begin position="1"/>
        <end position="46"/>
    </location>
</feature>
<proteinExistence type="inferred from homology"/>
<evidence type="ECO:0000256" key="11">
    <source>
        <dbReference type="SAM" id="Coils"/>
    </source>
</evidence>
<feature type="compositionally biased region" description="Basic and acidic residues" evidence="12">
    <location>
        <begin position="132"/>
        <end position="143"/>
    </location>
</feature>
<comment type="function">
    <text evidence="10">Acts as a component of the essential kinetochore-associated NDC80 complex, which is required for chromosome segregation and spindle checkpoint activity.</text>
</comment>
<evidence type="ECO:0000256" key="2">
    <source>
        <dbReference type="ARBA" id="ARBA00022454"/>
    </source>
</evidence>
<dbReference type="GO" id="GO:0051301">
    <property type="term" value="P:cell division"/>
    <property type="evidence" value="ECO:0007669"/>
    <property type="project" value="UniProtKB-UniRule"/>
</dbReference>